<dbReference type="PANTHER" id="PTHR43353">
    <property type="entry name" value="SUCCINATE-SEMIALDEHYDE DEHYDROGENASE, MITOCHONDRIAL"/>
    <property type="match status" value="1"/>
</dbReference>
<dbReference type="Proteomes" id="UP000471166">
    <property type="component" value="Unassembled WGS sequence"/>
</dbReference>
<accession>A0A6P1CHR5</accession>
<dbReference type="Pfam" id="PF00171">
    <property type="entry name" value="Aldedh"/>
    <property type="match status" value="1"/>
</dbReference>
<organism evidence="3 4">
    <name type="scientific">Nocardia cyriacigeorgica</name>
    <dbReference type="NCBI Taxonomy" id="135487"/>
    <lineage>
        <taxon>Bacteria</taxon>
        <taxon>Bacillati</taxon>
        <taxon>Actinomycetota</taxon>
        <taxon>Actinomycetes</taxon>
        <taxon>Mycobacteriales</taxon>
        <taxon>Nocardiaceae</taxon>
        <taxon>Nocardia</taxon>
    </lineage>
</organism>
<feature type="domain" description="Aldehyde dehydrogenase" evidence="2">
    <location>
        <begin position="67"/>
        <end position="505"/>
    </location>
</feature>
<evidence type="ECO:0000259" key="2">
    <source>
        <dbReference type="Pfam" id="PF00171"/>
    </source>
</evidence>
<dbReference type="InterPro" id="IPR015590">
    <property type="entry name" value="Aldehyde_DH_dom"/>
</dbReference>
<evidence type="ECO:0000313" key="3">
    <source>
        <dbReference type="EMBL" id="NEW32149.1"/>
    </source>
</evidence>
<keyword evidence="1" id="KW-0560">Oxidoreductase</keyword>
<dbReference type="EMBL" id="JAAGVB010000007">
    <property type="protein sequence ID" value="NEW32149.1"/>
    <property type="molecule type" value="Genomic_DNA"/>
</dbReference>
<dbReference type="GO" id="GO:0016620">
    <property type="term" value="F:oxidoreductase activity, acting on the aldehyde or oxo group of donors, NAD or NADP as acceptor"/>
    <property type="evidence" value="ECO:0007669"/>
    <property type="project" value="InterPro"/>
</dbReference>
<dbReference type="InterPro" id="IPR016161">
    <property type="entry name" value="Ald_DH/histidinol_DH"/>
</dbReference>
<dbReference type="InterPro" id="IPR016163">
    <property type="entry name" value="Ald_DH_C"/>
</dbReference>
<dbReference type="InterPro" id="IPR016162">
    <property type="entry name" value="Ald_DH_N"/>
</dbReference>
<sequence>MTTIGSGIGIPSYGSYVEGQDLPGQRWTYVPTARSVLDDSFSVLTRKRRLDSGELEPTAATGDIFAGRVAIAEPPVIEDALRAAARAAAHWRATPLDVRVDQLLERLRANVIANTDRIEQLMTCEGHPLELARWEISGWLEACSPTSGAYYRSQLITEFEREGRRHIIRRMPDGVVCVNPPANAPLSSSVFGAALSIVAGNAAVVRAPRSGPLGTMWAVRDLVGKALDEVGAPPGTINAVCADPEPVLQAWLDSPHVDDIMYFGSVDNGLEFERRCVEAGKKPILELAGNDSVVVWHDADLDHASEALLESFFGSGQLCMIPNRVFVHPSVAEELIGLVAKKAQAMRPGYPDTEGVLLSPVLRHDRFHRYLSDALEHGAQLVTGGEGMHLDGSPGSSGYFLQPTVIRIDGLDRAAEVTAVQHETFFPLLPIVVPEQDTDDNLLEAFIEIVNSNRYGLRNSLWARSQSVIDTYLANVVNGGLLKVNDSHIAFSAPLPSHGGTGFTGGAFGEANYPALRTTHLQGVAVVTTNSAPRYR</sequence>
<dbReference type="InterPro" id="IPR050740">
    <property type="entry name" value="Aldehyde_DH_Superfamily"/>
</dbReference>
<dbReference type="PANTHER" id="PTHR43353:SF5">
    <property type="entry name" value="SUCCINATE-SEMIALDEHYDE DEHYDROGENASE, MITOCHONDRIAL"/>
    <property type="match status" value="1"/>
</dbReference>
<dbReference type="AlphaFoldDB" id="A0A6P1CHR5"/>
<name>A0A6P1CHR5_9NOCA</name>
<reference evidence="3 4" key="1">
    <citation type="submission" date="2020-01" db="EMBL/GenBank/DDBJ databases">
        <title>Genetics and antimicrobial susceptibilities of Nocardia species isolated from the soil; a comparison with species isolated from humans.</title>
        <authorList>
            <person name="Carrasco G."/>
            <person name="Monzon S."/>
            <person name="Sansegundo M."/>
            <person name="Garcia E."/>
            <person name="Garrido N."/>
            <person name="Medina M.J."/>
            <person name="Villalon P."/>
            <person name="Ramirez-Arocha A.C."/>
            <person name="Jimenez P."/>
            <person name="Cuesta I."/>
            <person name="Valdezate S."/>
        </authorList>
    </citation>
    <scope>NUCLEOTIDE SEQUENCE [LARGE SCALE GENOMIC DNA]</scope>
    <source>
        <strain evidence="3 4">CNM20110626</strain>
    </source>
</reference>
<proteinExistence type="predicted"/>
<comment type="caution">
    <text evidence="3">The sequence shown here is derived from an EMBL/GenBank/DDBJ whole genome shotgun (WGS) entry which is preliminary data.</text>
</comment>
<dbReference type="Gene3D" id="3.40.309.10">
    <property type="entry name" value="Aldehyde Dehydrogenase, Chain A, domain 2"/>
    <property type="match status" value="1"/>
</dbReference>
<dbReference type="SUPFAM" id="SSF53720">
    <property type="entry name" value="ALDH-like"/>
    <property type="match status" value="1"/>
</dbReference>
<evidence type="ECO:0000256" key="1">
    <source>
        <dbReference type="ARBA" id="ARBA00023002"/>
    </source>
</evidence>
<protein>
    <submittedName>
        <fullName evidence="3">Aldehyde dehydrogenase family protein</fullName>
    </submittedName>
</protein>
<evidence type="ECO:0000313" key="4">
    <source>
        <dbReference type="Proteomes" id="UP000471166"/>
    </source>
</evidence>
<dbReference type="Gene3D" id="3.40.605.10">
    <property type="entry name" value="Aldehyde Dehydrogenase, Chain A, domain 1"/>
    <property type="match status" value="1"/>
</dbReference>
<gene>
    <name evidence="3" type="ORF">GV791_06185</name>
</gene>